<dbReference type="Gene3D" id="3.30.420.10">
    <property type="entry name" value="Ribonuclease H-like superfamily/Ribonuclease H"/>
    <property type="match status" value="1"/>
</dbReference>
<dbReference type="FunFam" id="3.30.70.270:FF:000115">
    <property type="entry name" value="Polyprotein of retroviral origin, putative"/>
    <property type="match status" value="1"/>
</dbReference>
<dbReference type="Pfam" id="PF00078">
    <property type="entry name" value="RVT_1"/>
    <property type="match status" value="1"/>
</dbReference>
<evidence type="ECO:0000256" key="5">
    <source>
        <dbReference type="ARBA" id="ARBA00022722"/>
    </source>
</evidence>
<dbReference type="Proteomes" id="UP000322000">
    <property type="component" value="Chromosome 25"/>
</dbReference>
<name>A0A7E5WU05_TRINI</name>
<gene>
    <name evidence="12" type="primary">LOC113505319</name>
</gene>
<protein>
    <recommendedName>
        <fullName evidence="1">RNA-directed DNA polymerase</fullName>
        <ecNumber evidence="1">2.7.7.49</ecNumber>
    </recommendedName>
</protein>
<dbReference type="InterPro" id="IPR012337">
    <property type="entry name" value="RNaseH-like_sf"/>
</dbReference>
<dbReference type="InterPro" id="IPR050951">
    <property type="entry name" value="Retrovirus_Pol_polyprotein"/>
</dbReference>
<evidence type="ECO:0000313" key="11">
    <source>
        <dbReference type="Proteomes" id="UP000322000"/>
    </source>
</evidence>
<dbReference type="RefSeq" id="XP_026743752.1">
    <property type="nucleotide sequence ID" value="XM_026887951.1"/>
</dbReference>
<keyword evidence="3" id="KW-0808">Transferase</keyword>
<organism evidence="11 12">
    <name type="scientific">Trichoplusia ni</name>
    <name type="common">Cabbage looper</name>
    <dbReference type="NCBI Taxonomy" id="7111"/>
    <lineage>
        <taxon>Eukaryota</taxon>
        <taxon>Metazoa</taxon>
        <taxon>Ecdysozoa</taxon>
        <taxon>Arthropoda</taxon>
        <taxon>Hexapoda</taxon>
        <taxon>Insecta</taxon>
        <taxon>Pterygota</taxon>
        <taxon>Neoptera</taxon>
        <taxon>Endopterygota</taxon>
        <taxon>Lepidoptera</taxon>
        <taxon>Glossata</taxon>
        <taxon>Ditrysia</taxon>
        <taxon>Noctuoidea</taxon>
        <taxon>Noctuidae</taxon>
        <taxon>Plusiinae</taxon>
        <taxon>Trichoplusia</taxon>
    </lineage>
</organism>
<dbReference type="GeneID" id="113505319"/>
<dbReference type="GO" id="GO:0004519">
    <property type="term" value="F:endonuclease activity"/>
    <property type="evidence" value="ECO:0007669"/>
    <property type="project" value="UniProtKB-KW"/>
</dbReference>
<dbReference type="GO" id="GO:0003676">
    <property type="term" value="F:nucleic acid binding"/>
    <property type="evidence" value="ECO:0007669"/>
    <property type="project" value="InterPro"/>
</dbReference>
<dbReference type="GO" id="GO:0003964">
    <property type="term" value="F:RNA-directed DNA polymerase activity"/>
    <property type="evidence" value="ECO:0007669"/>
    <property type="project" value="UniProtKB-KW"/>
</dbReference>
<dbReference type="InterPro" id="IPR041373">
    <property type="entry name" value="RT_RNaseH"/>
</dbReference>
<sequence length="1003" mass="115555">MIGQNIIKPSLSPWSSPIWIVPKKIDASGEKKWRIVIDYRKLNDITIGEIYPIPNIVEILDQLGNSKYFSTLDLASGFHQIKMSPQDACKTAFSVPQGHFEFTRMPFGLKNAPATFQRLMNNVLTGLQGERCFVYLDDIVVYSHDLNSHIQNLTAVFQKLRSFNLKLQPDKCEFLRKEVGYLGHIITENGLKPDPNKVKSVQEFPVPKCPKDIKSFLGLISYYRRFIPEFSKLSKPLSSLLKKNVSFVWTNEQQLAFETLKDKLTSAPVLIYPDFTKSFNLTCDASNYAISAILSQGPVGKDHPVAYASRTLNKCEINYSTTEKELLAIVWGCKTFRPYLFGRKFMIITDHRPLKWLFNHTDPSSKLQRWRLQLQEFEYEIVYRKGKLNSAADALSRYPVNPAYPADPDTELIDLGPLDISPFNAEVGDFSPLNIPSPMNLPDPLIPEEILSPSPEVLNENPNIERENELQPSANQVPGTQSLPLDSPDTYSKFLKVPRTVTYDTVISEFNDSLLKTQNKVLVIPTSLDLDESIPYVQEILSNSPDSESFMNSERTLHSYKPLLVADKTYYFLFIKVHHFDNCTYSDIFESLKNLRNHLMSLNEAIHKISITDFKNPFDKHTYIKIYNMLAHLFHNTSIQIQVYRNKIYYPSPSEVQKILRENHDIPIAGHLGANRMFNKIREQYFWKNMRTEIEDYVKRCNSCQTNKALRKINRAPMQITSTSTAPFERMSLDIVGPLPESGTAKIKYILTLQDDLTKYSIAYPIRSTTAEETSDCLIHFISLFGIPKTILTDQGTNFTAELFKETCKFLKIKQLWSSPYHPQTQGALERSHSTLKEYLKSYISENQDNWPKYVYTAMLAYNTSIHSTTNFTPYELIFGHKPILPNSIYEPNTNASYPDYIKMLQHRLKCTRDKAVEFIKKSKESSKAYYDARTRPVSYHAGDYVYLKNHLRMRKALSPVWKGPYKIIKVNGRNSVTLLINRRHVSHHFDEIKLAHRRDTVS</sequence>
<dbReference type="InterPro" id="IPR036397">
    <property type="entry name" value="RNaseH_sf"/>
</dbReference>
<dbReference type="InterPro" id="IPR043502">
    <property type="entry name" value="DNA/RNA_pol_sf"/>
</dbReference>
<evidence type="ECO:0000256" key="7">
    <source>
        <dbReference type="ARBA" id="ARBA00022801"/>
    </source>
</evidence>
<evidence type="ECO:0000256" key="6">
    <source>
        <dbReference type="ARBA" id="ARBA00022759"/>
    </source>
</evidence>
<dbReference type="OrthoDB" id="413122at2759"/>
<dbReference type="GO" id="GO:0042575">
    <property type="term" value="C:DNA polymerase complex"/>
    <property type="evidence" value="ECO:0007669"/>
    <property type="project" value="UniProtKB-ARBA"/>
</dbReference>
<dbReference type="GO" id="GO:0015074">
    <property type="term" value="P:DNA integration"/>
    <property type="evidence" value="ECO:0007669"/>
    <property type="project" value="InterPro"/>
</dbReference>
<reference evidence="12" key="1">
    <citation type="submission" date="2025-08" db="UniProtKB">
        <authorList>
            <consortium name="RefSeq"/>
        </authorList>
    </citation>
    <scope>IDENTIFICATION</scope>
</reference>
<dbReference type="SUPFAM" id="SSF53098">
    <property type="entry name" value="Ribonuclease H-like"/>
    <property type="match status" value="1"/>
</dbReference>
<dbReference type="GO" id="GO:0006508">
    <property type="term" value="P:proteolysis"/>
    <property type="evidence" value="ECO:0007669"/>
    <property type="project" value="UniProtKB-KW"/>
</dbReference>
<dbReference type="EC" id="2.7.7.49" evidence="1"/>
<dbReference type="AlphaFoldDB" id="A0A7E5WU05"/>
<feature type="domain" description="Integrase catalytic" evidence="10">
    <location>
        <begin position="723"/>
        <end position="882"/>
    </location>
</feature>
<keyword evidence="6" id="KW-0255">Endonuclease</keyword>
<evidence type="ECO:0000256" key="2">
    <source>
        <dbReference type="ARBA" id="ARBA00022670"/>
    </source>
</evidence>
<dbReference type="PROSITE" id="PS50878">
    <property type="entry name" value="RT_POL"/>
    <property type="match status" value="1"/>
</dbReference>
<dbReference type="FunFam" id="3.10.20.370:FF:000001">
    <property type="entry name" value="Retrovirus-related Pol polyprotein from transposon 17.6-like protein"/>
    <property type="match status" value="1"/>
</dbReference>
<dbReference type="Gene3D" id="3.10.10.10">
    <property type="entry name" value="HIV Type 1 Reverse Transcriptase, subunit A, domain 1"/>
    <property type="match status" value="1"/>
</dbReference>
<keyword evidence="11" id="KW-1185">Reference proteome</keyword>
<keyword evidence="8" id="KW-0695">RNA-directed DNA polymerase</keyword>
<dbReference type="KEGG" id="tnl:113505319"/>
<keyword evidence="2" id="KW-0645">Protease</keyword>
<proteinExistence type="predicted"/>
<dbReference type="FunFam" id="1.10.340.70:FF:000001">
    <property type="entry name" value="Retrovirus-related Pol polyprotein from transposon gypsy-like Protein"/>
    <property type="match status" value="1"/>
</dbReference>
<dbReference type="FunFam" id="3.30.420.10:FF:000032">
    <property type="entry name" value="Retrovirus-related Pol polyprotein from transposon 297-like Protein"/>
    <property type="match status" value="1"/>
</dbReference>
<evidence type="ECO:0000256" key="4">
    <source>
        <dbReference type="ARBA" id="ARBA00022695"/>
    </source>
</evidence>
<dbReference type="Pfam" id="PF17917">
    <property type="entry name" value="RT_RNaseH"/>
    <property type="match status" value="1"/>
</dbReference>
<dbReference type="Gene3D" id="1.10.340.70">
    <property type="match status" value="1"/>
</dbReference>
<dbReference type="CDD" id="cd01647">
    <property type="entry name" value="RT_LTR"/>
    <property type="match status" value="1"/>
</dbReference>
<feature type="domain" description="Reverse transcriptase" evidence="9">
    <location>
        <begin position="2"/>
        <end position="186"/>
    </location>
</feature>
<dbReference type="PANTHER" id="PTHR37984">
    <property type="entry name" value="PROTEIN CBG26694"/>
    <property type="match status" value="1"/>
</dbReference>
<dbReference type="InterPro" id="IPR041588">
    <property type="entry name" value="Integrase_H2C2"/>
</dbReference>
<evidence type="ECO:0000256" key="1">
    <source>
        <dbReference type="ARBA" id="ARBA00012493"/>
    </source>
</evidence>
<accession>A0A7E5WU05</accession>
<evidence type="ECO:0000259" key="10">
    <source>
        <dbReference type="PROSITE" id="PS50994"/>
    </source>
</evidence>
<dbReference type="SUPFAM" id="SSF56672">
    <property type="entry name" value="DNA/RNA polymerases"/>
    <property type="match status" value="1"/>
</dbReference>
<dbReference type="PROSITE" id="PS50994">
    <property type="entry name" value="INTEGRASE"/>
    <property type="match status" value="1"/>
</dbReference>
<evidence type="ECO:0000256" key="8">
    <source>
        <dbReference type="ARBA" id="ARBA00022918"/>
    </source>
</evidence>
<dbReference type="GO" id="GO:0008233">
    <property type="term" value="F:peptidase activity"/>
    <property type="evidence" value="ECO:0007669"/>
    <property type="project" value="UniProtKB-KW"/>
</dbReference>
<keyword evidence="5" id="KW-0540">Nuclease</keyword>
<dbReference type="Gene3D" id="3.30.70.270">
    <property type="match status" value="2"/>
</dbReference>
<dbReference type="InterPro" id="IPR000477">
    <property type="entry name" value="RT_dom"/>
</dbReference>
<evidence type="ECO:0000256" key="3">
    <source>
        <dbReference type="ARBA" id="ARBA00022679"/>
    </source>
</evidence>
<dbReference type="InterPro" id="IPR043128">
    <property type="entry name" value="Rev_trsase/Diguanyl_cyclase"/>
</dbReference>
<dbReference type="FunFam" id="3.10.10.10:FF:000007">
    <property type="entry name" value="Retrovirus-related Pol polyprotein from transposon 17.6-like Protein"/>
    <property type="match status" value="1"/>
</dbReference>
<dbReference type="InParanoid" id="A0A7E5WU05"/>
<dbReference type="Pfam" id="PF17921">
    <property type="entry name" value="Integrase_H2C2"/>
    <property type="match status" value="1"/>
</dbReference>
<dbReference type="CDD" id="cd09274">
    <property type="entry name" value="RNase_HI_RT_Ty3"/>
    <property type="match status" value="1"/>
</dbReference>
<evidence type="ECO:0000313" key="12">
    <source>
        <dbReference type="RefSeq" id="XP_026743752.1"/>
    </source>
</evidence>
<dbReference type="Pfam" id="PF00665">
    <property type="entry name" value="rve"/>
    <property type="match status" value="1"/>
</dbReference>
<keyword evidence="4" id="KW-0548">Nucleotidyltransferase</keyword>
<dbReference type="PANTHER" id="PTHR37984:SF5">
    <property type="entry name" value="PROTEIN NYNRIN-LIKE"/>
    <property type="match status" value="1"/>
</dbReference>
<keyword evidence="7" id="KW-0378">Hydrolase</keyword>
<dbReference type="InterPro" id="IPR001584">
    <property type="entry name" value="Integrase_cat-core"/>
</dbReference>
<evidence type="ECO:0000259" key="9">
    <source>
        <dbReference type="PROSITE" id="PS50878"/>
    </source>
</evidence>